<sequence>MQDGFVHFCWRAGTAREVVQRFFGDATELALLRVKVPPGVTLVPCSAASLQTSGTFVKVQPGETLVRFSRDGCAHLYRARNDPLPWGCVTSRHVIALGADGEHVFPPELKD</sequence>
<evidence type="ECO:0000313" key="1">
    <source>
        <dbReference type="EMBL" id="CAE0146209.1"/>
    </source>
</evidence>
<proteinExistence type="predicted"/>
<dbReference type="EMBL" id="HBHY01016577">
    <property type="protein sequence ID" value="CAE0146209.1"/>
    <property type="molecule type" value="Transcribed_RNA"/>
</dbReference>
<dbReference type="SUPFAM" id="SSF56399">
    <property type="entry name" value="ADP-ribosylation"/>
    <property type="match status" value="1"/>
</dbReference>
<dbReference type="Gene3D" id="3.20.170.20">
    <property type="entry name" value="Protein of unknown function DUF952"/>
    <property type="match status" value="1"/>
</dbReference>
<name>A0A7S3BUZ4_9VIRI</name>
<organism evidence="1">
    <name type="scientific">Prasinoderma singulare</name>
    <dbReference type="NCBI Taxonomy" id="676789"/>
    <lineage>
        <taxon>Eukaryota</taxon>
        <taxon>Viridiplantae</taxon>
        <taxon>Prasinodermophyta</taxon>
        <taxon>Prasinodermophyceae</taxon>
        <taxon>Prasinodermales</taxon>
        <taxon>Prasinodermaceae</taxon>
        <taxon>Prasinoderma</taxon>
    </lineage>
</organism>
<reference evidence="1" key="1">
    <citation type="submission" date="2021-01" db="EMBL/GenBank/DDBJ databases">
        <authorList>
            <person name="Corre E."/>
            <person name="Pelletier E."/>
            <person name="Niang G."/>
            <person name="Scheremetjew M."/>
            <person name="Finn R."/>
            <person name="Kale V."/>
            <person name="Holt S."/>
            <person name="Cochrane G."/>
            <person name="Meng A."/>
            <person name="Brown T."/>
            <person name="Cohen L."/>
        </authorList>
    </citation>
    <scope>NUCLEOTIDE SEQUENCE</scope>
    <source>
        <strain evidence="1">RCC927</strain>
    </source>
</reference>
<accession>A0A7S3BUZ4</accession>
<protein>
    <submittedName>
        <fullName evidence="1">Uncharacterized protein</fullName>
    </submittedName>
</protein>
<dbReference type="AlphaFoldDB" id="A0A7S3BUZ4"/>
<gene>
    <name evidence="1" type="ORF">PSIN1315_LOCUS10741</name>
</gene>